<keyword evidence="3" id="KW-1185">Reference proteome</keyword>
<organism evidence="2 3">
    <name type="scientific">Vanrija albida</name>
    <dbReference type="NCBI Taxonomy" id="181172"/>
    <lineage>
        <taxon>Eukaryota</taxon>
        <taxon>Fungi</taxon>
        <taxon>Dikarya</taxon>
        <taxon>Basidiomycota</taxon>
        <taxon>Agaricomycotina</taxon>
        <taxon>Tremellomycetes</taxon>
        <taxon>Trichosporonales</taxon>
        <taxon>Trichosporonaceae</taxon>
        <taxon>Vanrija</taxon>
    </lineage>
</organism>
<comment type="caution">
    <text evidence="2">The sequence shown here is derived from an EMBL/GenBank/DDBJ whole genome shotgun (WGS) entry which is preliminary data.</text>
</comment>
<dbReference type="RefSeq" id="XP_069211865.1">
    <property type="nucleotide sequence ID" value="XM_069351479.1"/>
</dbReference>
<dbReference type="GeneID" id="95983950"/>
<evidence type="ECO:0000256" key="1">
    <source>
        <dbReference type="SAM" id="MobiDB-lite"/>
    </source>
</evidence>
<gene>
    <name evidence="2" type="ORF">Q8F55_002907</name>
</gene>
<reference evidence="2 3" key="1">
    <citation type="submission" date="2023-08" db="EMBL/GenBank/DDBJ databases">
        <title>Annotated Genome Sequence of Vanrija albida AlHP1.</title>
        <authorList>
            <person name="Herzog R."/>
        </authorList>
    </citation>
    <scope>NUCLEOTIDE SEQUENCE [LARGE SCALE GENOMIC DNA]</scope>
    <source>
        <strain evidence="2 3">AlHP1</strain>
    </source>
</reference>
<accession>A0ABR3QB48</accession>
<feature type="region of interest" description="Disordered" evidence="1">
    <location>
        <begin position="192"/>
        <end position="293"/>
    </location>
</feature>
<dbReference type="Proteomes" id="UP001565368">
    <property type="component" value="Unassembled WGS sequence"/>
</dbReference>
<proteinExistence type="predicted"/>
<name>A0ABR3QB48_9TREE</name>
<feature type="compositionally biased region" description="Polar residues" evidence="1">
    <location>
        <begin position="218"/>
        <end position="233"/>
    </location>
</feature>
<feature type="compositionally biased region" description="Basic residues" evidence="1">
    <location>
        <begin position="273"/>
        <end position="287"/>
    </location>
</feature>
<protein>
    <submittedName>
        <fullName evidence="2">Uncharacterized protein</fullName>
    </submittedName>
</protein>
<evidence type="ECO:0000313" key="3">
    <source>
        <dbReference type="Proteomes" id="UP001565368"/>
    </source>
</evidence>
<sequence length="293" mass="31372">MGWLDCLCGLWRRDDPETAPLFPPPTTVLTAPPRAHPRPIATLFSLFPSSPRAPQEPPTTELSTTATAPPLLAYTFPSATLRDSTHEAKHEADERRGTISRAYGSRMCLIGAPSPPATPTVLELPREEGPHPWFHAAPTSHRRNRSLELPAQLAMSVAEHGLPGTLAPIVAAAKARRGSYEDVVGIVITPETPLTPRRRPPPLPLRPHASTVGLCDSPTESAASGTPTPSLADSGSMRRGRAAKRHSSGDDALGVVYKDLGLKGLPSPLGARQPRRATSKSRLRKRARADTVS</sequence>
<dbReference type="EMBL" id="JBBXJM010000002">
    <property type="protein sequence ID" value="KAL1411921.1"/>
    <property type="molecule type" value="Genomic_DNA"/>
</dbReference>
<evidence type="ECO:0000313" key="2">
    <source>
        <dbReference type="EMBL" id="KAL1411921.1"/>
    </source>
</evidence>